<dbReference type="RefSeq" id="WP_034449530.1">
    <property type="nucleotide sequence ID" value="NZ_KL446932.1"/>
</dbReference>
<keyword evidence="1" id="KW-0732">Signal</keyword>
<evidence type="ECO:0000256" key="1">
    <source>
        <dbReference type="SAM" id="SignalP"/>
    </source>
</evidence>
<dbReference type="EMBL" id="AHPD01000007">
    <property type="protein sequence ID" value="KEC66170.1"/>
    <property type="molecule type" value="Genomic_DNA"/>
</dbReference>
<keyword evidence="3" id="KW-1185">Reference proteome</keyword>
<evidence type="ECO:0000313" key="3">
    <source>
        <dbReference type="Proteomes" id="UP000027143"/>
    </source>
</evidence>
<protein>
    <submittedName>
        <fullName evidence="2">Uncharacterized protein</fullName>
    </submittedName>
</protein>
<proteinExistence type="predicted"/>
<name>A0ABR4SQ38_BARQI</name>
<dbReference type="Proteomes" id="UP000027143">
    <property type="component" value="Unassembled WGS sequence"/>
</dbReference>
<reference evidence="2 3" key="1">
    <citation type="submission" date="2012-04" db="EMBL/GenBank/DDBJ databases">
        <title>The Genome Sequence of Bartonella quintana JK 68.</title>
        <authorList>
            <consortium name="The Broad Institute Genome Sequencing Platform"/>
            <consortium name="The Broad Institute Genome Sequencing Center for Infectious Disease"/>
            <person name="Feldgarden M."/>
            <person name="Kirby J."/>
            <person name="Kosoy M."/>
            <person name="Birtles R."/>
            <person name="Probert W.S."/>
            <person name="Chiaraviglio L."/>
            <person name="Walker B."/>
            <person name="Young S.K."/>
            <person name="Zeng Q."/>
            <person name="Gargeya S."/>
            <person name="Fitzgerald M."/>
            <person name="Haas B."/>
            <person name="Abouelleil A."/>
            <person name="Alvarado L."/>
            <person name="Arachchi H.M."/>
            <person name="Berlin A.M."/>
            <person name="Chapman S.B."/>
            <person name="Goldberg J."/>
            <person name="Griggs A."/>
            <person name="Gujja S."/>
            <person name="Hansen M."/>
            <person name="Howarth C."/>
            <person name="Imamovic A."/>
            <person name="Larimer J."/>
            <person name="McCowen C."/>
            <person name="Montmayeur A."/>
            <person name="Murphy C."/>
            <person name="Neiman D."/>
            <person name="Pearson M."/>
            <person name="Priest M."/>
            <person name="Roberts A."/>
            <person name="Saif S."/>
            <person name="Shea T."/>
            <person name="Sisk P."/>
            <person name="Sykes S."/>
            <person name="Wortman J."/>
            <person name="Nusbaum C."/>
            <person name="Birren B."/>
        </authorList>
    </citation>
    <scope>NUCLEOTIDE SEQUENCE [LARGE SCALE GENOMIC DNA]</scope>
    <source>
        <strain evidence="2 3">JK 68</strain>
    </source>
</reference>
<accession>A0ABR4SQ38</accession>
<comment type="caution">
    <text evidence="2">The sequence shown here is derived from an EMBL/GenBank/DDBJ whole genome shotgun (WGS) entry which is preliminary data.</text>
</comment>
<evidence type="ECO:0000313" key="2">
    <source>
        <dbReference type="EMBL" id="KEC66170.1"/>
    </source>
</evidence>
<gene>
    <name evidence="2" type="ORF">O7U_00701</name>
</gene>
<organism evidence="2 3">
    <name type="scientific">Bartonella quintana JK 68</name>
    <dbReference type="NCBI Taxonomy" id="1134503"/>
    <lineage>
        <taxon>Bacteria</taxon>
        <taxon>Pseudomonadati</taxon>
        <taxon>Pseudomonadota</taxon>
        <taxon>Alphaproteobacteria</taxon>
        <taxon>Hyphomicrobiales</taxon>
        <taxon>Bartonellaceae</taxon>
        <taxon>Bartonella</taxon>
    </lineage>
</organism>
<feature type="signal peptide" evidence="1">
    <location>
        <begin position="1"/>
        <end position="22"/>
    </location>
</feature>
<sequence length="83" mass="9215">MNTKRLIIVSVFALMTISTIQAAGVIVLQDSTPIISLIILIPTLSWTDSYLSVQIDGLSSKATLKPPMLEDKYGLMKIRYLNF</sequence>
<feature type="chain" id="PRO_5045084742" evidence="1">
    <location>
        <begin position="23"/>
        <end position="83"/>
    </location>
</feature>